<dbReference type="InterPro" id="IPR003761">
    <property type="entry name" value="Exonuc_VII_S"/>
</dbReference>
<accession>A0A212JJ76</accession>
<dbReference type="AlphaFoldDB" id="A0A212JJ76"/>
<gene>
    <name evidence="6 8" type="primary">xseB</name>
    <name evidence="8" type="ORF">KL86APRO_11168</name>
</gene>
<reference evidence="8" key="1">
    <citation type="submission" date="2016-04" db="EMBL/GenBank/DDBJ databases">
        <authorList>
            <person name="Evans L.H."/>
            <person name="Alamgir A."/>
            <person name="Owens N."/>
            <person name="Weber N.D."/>
            <person name="Virtaneva K."/>
            <person name="Barbian K."/>
            <person name="Babar A."/>
            <person name="Rosenke K."/>
        </authorList>
    </citation>
    <scope>NUCLEOTIDE SEQUENCE</scope>
    <source>
        <strain evidence="8">86</strain>
    </source>
</reference>
<dbReference type="EMBL" id="FLUO01000001">
    <property type="protein sequence ID" value="SBV99470.1"/>
    <property type="molecule type" value="Genomic_DNA"/>
</dbReference>
<dbReference type="SUPFAM" id="SSF116842">
    <property type="entry name" value="XseB-like"/>
    <property type="match status" value="1"/>
</dbReference>
<keyword evidence="4 6" id="KW-0378">Hydrolase</keyword>
<evidence type="ECO:0000256" key="6">
    <source>
        <dbReference type="HAMAP-Rule" id="MF_00337"/>
    </source>
</evidence>
<name>A0A212JJ76_9PROT</name>
<evidence type="ECO:0000256" key="4">
    <source>
        <dbReference type="ARBA" id="ARBA00022801"/>
    </source>
</evidence>
<feature type="region of interest" description="Disordered" evidence="7">
    <location>
        <begin position="64"/>
        <end position="84"/>
    </location>
</feature>
<keyword evidence="2 6" id="KW-0963">Cytoplasm</keyword>
<protein>
    <recommendedName>
        <fullName evidence="6">Exodeoxyribonuclease 7 small subunit</fullName>
        <ecNumber evidence="6">3.1.11.6</ecNumber>
    </recommendedName>
    <alternativeName>
        <fullName evidence="6">Exodeoxyribonuclease VII small subunit</fullName>
        <shortName evidence="6">Exonuclease VII small subunit</shortName>
    </alternativeName>
</protein>
<evidence type="ECO:0000256" key="1">
    <source>
        <dbReference type="ARBA" id="ARBA00009998"/>
    </source>
</evidence>
<evidence type="ECO:0000256" key="7">
    <source>
        <dbReference type="SAM" id="MobiDB-lite"/>
    </source>
</evidence>
<organism evidence="8">
    <name type="scientific">uncultured Alphaproteobacteria bacterium</name>
    <dbReference type="NCBI Taxonomy" id="91750"/>
    <lineage>
        <taxon>Bacteria</taxon>
        <taxon>Pseudomonadati</taxon>
        <taxon>Pseudomonadota</taxon>
        <taxon>Alphaproteobacteria</taxon>
        <taxon>environmental samples</taxon>
    </lineage>
</organism>
<dbReference type="NCBIfam" id="TIGR01280">
    <property type="entry name" value="xseB"/>
    <property type="match status" value="1"/>
</dbReference>
<dbReference type="GO" id="GO:0008855">
    <property type="term" value="F:exodeoxyribonuclease VII activity"/>
    <property type="evidence" value="ECO:0007669"/>
    <property type="project" value="UniProtKB-UniRule"/>
</dbReference>
<dbReference type="InterPro" id="IPR037004">
    <property type="entry name" value="Exonuc_VII_ssu_sf"/>
</dbReference>
<dbReference type="Gene3D" id="1.10.287.1040">
    <property type="entry name" value="Exonuclease VII, small subunit"/>
    <property type="match status" value="1"/>
</dbReference>
<dbReference type="NCBIfam" id="NF002139">
    <property type="entry name" value="PRK00977.1-3"/>
    <property type="match status" value="1"/>
</dbReference>
<evidence type="ECO:0000256" key="2">
    <source>
        <dbReference type="ARBA" id="ARBA00022490"/>
    </source>
</evidence>
<dbReference type="PANTHER" id="PTHR34137">
    <property type="entry name" value="EXODEOXYRIBONUCLEASE 7 SMALL SUBUNIT"/>
    <property type="match status" value="1"/>
</dbReference>
<dbReference type="PANTHER" id="PTHR34137:SF1">
    <property type="entry name" value="EXODEOXYRIBONUCLEASE 7 SMALL SUBUNIT"/>
    <property type="match status" value="1"/>
</dbReference>
<comment type="subunit">
    <text evidence="6">Heterooligomer composed of large and small subunits.</text>
</comment>
<dbReference type="HAMAP" id="MF_00337">
    <property type="entry name" value="Exonuc_7_S"/>
    <property type="match status" value="1"/>
</dbReference>
<sequence>MAEQNTDADVAAMSFEQALAGLEAIVRRLESGDVELDAAVGAFERGVMLKRHCEQKLAEARERVEQITRAPDGGIGTAPLPDIE</sequence>
<dbReference type="NCBIfam" id="NF002140">
    <property type="entry name" value="PRK00977.1-4"/>
    <property type="match status" value="1"/>
</dbReference>
<keyword evidence="3 6" id="KW-0540">Nuclease</keyword>
<evidence type="ECO:0000313" key="8">
    <source>
        <dbReference type="EMBL" id="SBV99470.1"/>
    </source>
</evidence>
<dbReference type="GO" id="GO:0006308">
    <property type="term" value="P:DNA catabolic process"/>
    <property type="evidence" value="ECO:0007669"/>
    <property type="project" value="UniProtKB-UniRule"/>
</dbReference>
<dbReference type="GO" id="GO:0009318">
    <property type="term" value="C:exodeoxyribonuclease VII complex"/>
    <property type="evidence" value="ECO:0007669"/>
    <property type="project" value="UniProtKB-UniRule"/>
</dbReference>
<keyword evidence="5 6" id="KW-0269">Exonuclease</keyword>
<proteinExistence type="inferred from homology"/>
<dbReference type="EC" id="3.1.11.6" evidence="6"/>
<dbReference type="GO" id="GO:0005829">
    <property type="term" value="C:cytosol"/>
    <property type="evidence" value="ECO:0007669"/>
    <property type="project" value="TreeGrafter"/>
</dbReference>
<dbReference type="Pfam" id="PF02609">
    <property type="entry name" value="Exonuc_VII_S"/>
    <property type="match status" value="1"/>
</dbReference>
<comment type="catalytic activity">
    <reaction evidence="6">
        <text>Exonucleolytic cleavage in either 5'- to 3'- or 3'- to 5'-direction to yield nucleoside 5'-phosphates.</text>
        <dbReference type="EC" id="3.1.11.6"/>
    </reaction>
</comment>
<evidence type="ECO:0000256" key="5">
    <source>
        <dbReference type="ARBA" id="ARBA00022839"/>
    </source>
</evidence>
<comment type="similarity">
    <text evidence="1 6">Belongs to the XseB family.</text>
</comment>
<comment type="subcellular location">
    <subcellularLocation>
        <location evidence="6">Cytoplasm</location>
    </subcellularLocation>
</comment>
<comment type="function">
    <text evidence="6">Bidirectionally degrades single-stranded DNA into large acid-insoluble oligonucleotides, which are then degraded further into small acid-soluble oligonucleotides.</text>
</comment>
<evidence type="ECO:0000256" key="3">
    <source>
        <dbReference type="ARBA" id="ARBA00022722"/>
    </source>
</evidence>